<reference evidence="2 3" key="1">
    <citation type="submission" date="2024-07" db="EMBL/GenBank/DDBJ databases">
        <title>Section-level genome sequencing and comparative genomics of Aspergillus sections Usti and Cavernicolus.</title>
        <authorList>
            <consortium name="Lawrence Berkeley National Laboratory"/>
            <person name="Nybo J.L."/>
            <person name="Vesth T.C."/>
            <person name="Theobald S."/>
            <person name="Frisvad J.C."/>
            <person name="Larsen T.O."/>
            <person name="Kjaerboelling I."/>
            <person name="Rothschild-Mancinelli K."/>
            <person name="Lyhne E.K."/>
            <person name="Kogle M.E."/>
            <person name="Barry K."/>
            <person name="Clum A."/>
            <person name="Na H."/>
            <person name="Ledsgaard L."/>
            <person name="Lin J."/>
            <person name="Lipzen A."/>
            <person name="Kuo A."/>
            <person name="Riley R."/>
            <person name="Mondo S."/>
            <person name="LaButti K."/>
            <person name="Haridas S."/>
            <person name="Pangalinan J."/>
            <person name="Salamov A.A."/>
            <person name="Simmons B.A."/>
            <person name="Magnuson J.K."/>
            <person name="Chen J."/>
            <person name="Drula E."/>
            <person name="Henrissat B."/>
            <person name="Wiebenga A."/>
            <person name="Lubbers R.J."/>
            <person name="Gomes A.C."/>
            <person name="Makela M.R."/>
            <person name="Stajich J."/>
            <person name="Grigoriev I.V."/>
            <person name="Mortensen U.H."/>
            <person name="De vries R.P."/>
            <person name="Baker S.E."/>
            <person name="Andersen M.R."/>
        </authorList>
    </citation>
    <scope>NUCLEOTIDE SEQUENCE [LARGE SCALE GENOMIC DNA]</scope>
    <source>
        <strain evidence="2 3">CBS 600.67</strain>
    </source>
</reference>
<sequence>MLQDLLGQPRTRLAWGVPEILRDEDLPDLSDAEEGGLGFSPVRAKKRKPKAAVGKGGGKRLFPPGDGAPSGPAPKKPKVQPEGEPTWTAVEKPVAEEGGADADSDTTAGSSAVEKPPAAAQVDAGVRDNSGPAPTKKPKQGSGRGNRGGGEGSKVGG</sequence>
<feature type="region of interest" description="Disordered" evidence="1">
    <location>
        <begin position="1"/>
        <end position="157"/>
    </location>
</feature>
<keyword evidence="3" id="KW-1185">Reference proteome</keyword>
<evidence type="ECO:0000256" key="1">
    <source>
        <dbReference type="SAM" id="MobiDB-lite"/>
    </source>
</evidence>
<dbReference type="EMBL" id="JBFXLS010000045">
    <property type="protein sequence ID" value="KAL2824298.1"/>
    <property type="molecule type" value="Genomic_DNA"/>
</dbReference>
<dbReference type="Proteomes" id="UP001610335">
    <property type="component" value="Unassembled WGS sequence"/>
</dbReference>
<accession>A0ABR4I967</accession>
<gene>
    <name evidence="2" type="ORF">BDW59DRAFT_147774</name>
</gene>
<feature type="compositionally biased region" description="Acidic residues" evidence="1">
    <location>
        <begin position="25"/>
        <end position="34"/>
    </location>
</feature>
<evidence type="ECO:0000313" key="2">
    <source>
        <dbReference type="EMBL" id="KAL2824298.1"/>
    </source>
</evidence>
<protein>
    <submittedName>
        <fullName evidence="2">Uncharacterized protein</fullName>
    </submittedName>
</protein>
<name>A0ABR4I967_9EURO</name>
<organism evidence="2 3">
    <name type="scientific">Aspergillus cavernicola</name>
    <dbReference type="NCBI Taxonomy" id="176166"/>
    <lineage>
        <taxon>Eukaryota</taxon>
        <taxon>Fungi</taxon>
        <taxon>Dikarya</taxon>
        <taxon>Ascomycota</taxon>
        <taxon>Pezizomycotina</taxon>
        <taxon>Eurotiomycetes</taxon>
        <taxon>Eurotiomycetidae</taxon>
        <taxon>Eurotiales</taxon>
        <taxon>Aspergillaceae</taxon>
        <taxon>Aspergillus</taxon>
        <taxon>Aspergillus subgen. Nidulantes</taxon>
    </lineage>
</organism>
<evidence type="ECO:0000313" key="3">
    <source>
        <dbReference type="Proteomes" id="UP001610335"/>
    </source>
</evidence>
<comment type="caution">
    <text evidence="2">The sequence shown here is derived from an EMBL/GenBank/DDBJ whole genome shotgun (WGS) entry which is preliminary data.</text>
</comment>
<feature type="compositionally biased region" description="Gly residues" evidence="1">
    <location>
        <begin position="142"/>
        <end position="157"/>
    </location>
</feature>
<proteinExistence type="predicted"/>